<comment type="subcellular location">
    <subcellularLocation>
        <location evidence="1">Cell envelope</location>
    </subcellularLocation>
</comment>
<dbReference type="PANTHER" id="PTHR42852">
    <property type="entry name" value="THIOL:DISULFIDE INTERCHANGE PROTEIN DSBE"/>
    <property type="match status" value="1"/>
</dbReference>
<keyword evidence="3" id="KW-0676">Redox-active center</keyword>
<evidence type="ECO:0000313" key="6">
    <source>
        <dbReference type="Proteomes" id="UP000000852"/>
    </source>
</evidence>
<feature type="domain" description="Thioredoxin" evidence="4">
    <location>
        <begin position="51"/>
        <end position="194"/>
    </location>
</feature>
<keyword evidence="6" id="KW-1185">Reference proteome</keyword>
<dbReference type="GO" id="GO:0017004">
    <property type="term" value="P:cytochrome complex assembly"/>
    <property type="evidence" value="ECO:0007669"/>
    <property type="project" value="UniProtKB-KW"/>
</dbReference>
<evidence type="ECO:0000313" key="5">
    <source>
        <dbReference type="EMBL" id="ACU02287.1"/>
    </source>
</evidence>
<dbReference type="PROSITE" id="PS00194">
    <property type="entry name" value="THIOREDOXIN_1"/>
    <property type="match status" value="1"/>
</dbReference>
<dbReference type="CDD" id="cd02966">
    <property type="entry name" value="TlpA_like_family"/>
    <property type="match status" value="1"/>
</dbReference>
<dbReference type="Proteomes" id="UP000000852">
    <property type="component" value="Chromosome"/>
</dbReference>
<protein>
    <submittedName>
        <fullName evidence="5">Redoxin domain protein</fullName>
    </submittedName>
</protein>
<dbReference type="Pfam" id="PF08534">
    <property type="entry name" value="Redoxin"/>
    <property type="match status" value="1"/>
</dbReference>
<organism evidence="5 6">
    <name type="scientific">Pedobacter heparinus (strain ATCC 13125 / DSM 2366 / CIP 104194 / JCM 7457 / NBRC 12017 / NCIMB 9290 / NRRL B-14731 / HIM 762-3)</name>
    <dbReference type="NCBI Taxonomy" id="485917"/>
    <lineage>
        <taxon>Bacteria</taxon>
        <taxon>Pseudomonadati</taxon>
        <taxon>Bacteroidota</taxon>
        <taxon>Sphingobacteriia</taxon>
        <taxon>Sphingobacteriales</taxon>
        <taxon>Sphingobacteriaceae</taxon>
        <taxon>Pedobacter</taxon>
    </lineage>
</organism>
<name>C6XXN3_PEDHD</name>
<dbReference type="InterPro" id="IPR017937">
    <property type="entry name" value="Thioredoxin_CS"/>
</dbReference>
<evidence type="ECO:0000256" key="1">
    <source>
        <dbReference type="ARBA" id="ARBA00004196"/>
    </source>
</evidence>
<dbReference type="RefSeq" id="WP_012780240.1">
    <property type="nucleotide sequence ID" value="NC_013061.1"/>
</dbReference>
<keyword evidence="2" id="KW-0201">Cytochrome c-type biogenesis</keyword>
<dbReference type="InterPro" id="IPR013740">
    <property type="entry name" value="Redoxin"/>
</dbReference>
<dbReference type="InterPro" id="IPR013766">
    <property type="entry name" value="Thioredoxin_domain"/>
</dbReference>
<dbReference type="SUPFAM" id="SSF52833">
    <property type="entry name" value="Thioredoxin-like"/>
    <property type="match status" value="1"/>
</dbReference>
<dbReference type="GO" id="GO:0030313">
    <property type="term" value="C:cell envelope"/>
    <property type="evidence" value="ECO:0007669"/>
    <property type="project" value="UniProtKB-SubCell"/>
</dbReference>
<dbReference type="STRING" id="485917.Phep_0061"/>
<dbReference type="eggNOG" id="COG0526">
    <property type="taxonomic scope" value="Bacteria"/>
</dbReference>
<evidence type="ECO:0000259" key="4">
    <source>
        <dbReference type="PROSITE" id="PS51352"/>
    </source>
</evidence>
<dbReference type="HOGENOM" id="CLU_042529_11_0_10"/>
<dbReference type="PROSITE" id="PS51352">
    <property type="entry name" value="THIOREDOXIN_2"/>
    <property type="match status" value="1"/>
</dbReference>
<evidence type="ECO:0000256" key="2">
    <source>
        <dbReference type="ARBA" id="ARBA00022748"/>
    </source>
</evidence>
<dbReference type="KEGG" id="phe:Phep_0061"/>
<dbReference type="InterPro" id="IPR050553">
    <property type="entry name" value="Thioredoxin_ResA/DsbE_sf"/>
</dbReference>
<gene>
    <name evidence="5" type="ordered locus">Phep_0061</name>
</gene>
<sequence length="197" mass="21825">MEKIFNKKNGLNILFIAIFLVLIFVPAAKALMIRGLMEIGLFRPDVAQTEAPLTAAVNDLSGIRFKDAAGKEVDLGSLRGKVVFINFWATWCPPCLAEMPAVNKLYSQFKEDKGVVFILVDADSDFAKAQQYMDRKGYKMPVYNAASPIPEAIFKGSLPTTLVFDKKGRVAYNEVGAANYGSEKFIEFLKKLKASNI</sequence>
<dbReference type="InterPro" id="IPR036249">
    <property type="entry name" value="Thioredoxin-like_sf"/>
</dbReference>
<dbReference type="EMBL" id="CP001681">
    <property type="protein sequence ID" value="ACU02287.1"/>
    <property type="molecule type" value="Genomic_DNA"/>
</dbReference>
<accession>C6XXN3</accession>
<dbReference type="Gene3D" id="3.40.30.10">
    <property type="entry name" value="Glutaredoxin"/>
    <property type="match status" value="1"/>
</dbReference>
<dbReference type="PANTHER" id="PTHR42852:SF17">
    <property type="entry name" value="THIOREDOXIN-LIKE PROTEIN HI_1115"/>
    <property type="match status" value="1"/>
</dbReference>
<evidence type="ECO:0000256" key="3">
    <source>
        <dbReference type="ARBA" id="ARBA00023284"/>
    </source>
</evidence>
<dbReference type="GO" id="GO:0016491">
    <property type="term" value="F:oxidoreductase activity"/>
    <property type="evidence" value="ECO:0007669"/>
    <property type="project" value="InterPro"/>
</dbReference>
<reference evidence="5 6" key="1">
    <citation type="journal article" date="2009" name="Stand. Genomic Sci.">
        <title>Complete genome sequence of Pedobacter heparinus type strain (HIM 762-3).</title>
        <authorList>
            <person name="Han C."/>
            <person name="Spring S."/>
            <person name="Lapidus A."/>
            <person name="Del Rio T.G."/>
            <person name="Tice H."/>
            <person name="Copeland A."/>
            <person name="Cheng J.F."/>
            <person name="Lucas S."/>
            <person name="Chen F."/>
            <person name="Nolan M."/>
            <person name="Bruce D."/>
            <person name="Goodwin L."/>
            <person name="Pitluck S."/>
            <person name="Ivanova N."/>
            <person name="Mavromatis K."/>
            <person name="Mikhailova N."/>
            <person name="Pati A."/>
            <person name="Chen A."/>
            <person name="Palaniappan K."/>
            <person name="Land M."/>
            <person name="Hauser L."/>
            <person name="Chang Y.J."/>
            <person name="Jeffries C.C."/>
            <person name="Saunders E."/>
            <person name="Chertkov O."/>
            <person name="Brettin T."/>
            <person name="Goker M."/>
            <person name="Rohde M."/>
            <person name="Bristow J."/>
            <person name="Eisen J.A."/>
            <person name="Markowitz V."/>
            <person name="Hugenholtz P."/>
            <person name="Kyrpides N.C."/>
            <person name="Klenk H.P."/>
            <person name="Detter J.C."/>
        </authorList>
    </citation>
    <scope>NUCLEOTIDE SEQUENCE [LARGE SCALE GENOMIC DNA]</scope>
    <source>
        <strain evidence="6">ATCC 13125 / DSM 2366 / CIP 104194 / JCM 7457 / NBRC 12017 / NCIMB 9290 / NRRL B-14731 / HIM 762-3</strain>
    </source>
</reference>
<proteinExistence type="predicted"/>
<dbReference type="AlphaFoldDB" id="C6XXN3"/>